<evidence type="ECO:0000313" key="11">
    <source>
        <dbReference type="EMBL" id="CAD7086657.1"/>
    </source>
</evidence>
<keyword evidence="6" id="KW-0274">FAD</keyword>
<dbReference type="InterPro" id="IPR023753">
    <property type="entry name" value="FAD/NAD-binding_dom"/>
</dbReference>
<evidence type="ECO:0000313" key="12">
    <source>
        <dbReference type="Proteomes" id="UP000594454"/>
    </source>
</evidence>
<dbReference type="InterPro" id="IPR017941">
    <property type="entry name" value="Rieske_2Fe-2S"/>
</dbReference>
<dbReference type="GO" id="GO:0005737">
    <property type="term" value="C:cytoplasm"/>
    <property type="evidence" value="ECO:0007669"/>
    <property type="project" value="TreeGrafter"/>
</dbReference>
<dbReference type="Gene3D" id="2.102.10.10">
    <property type="entry name" value="Rieske [2Fe-2S] iron-sulphur domain"/>
    <property type="match status" value="1"/>
</dbReference>
<dbReference type="SUPFAM" id="SSF55424">
    <property type="entry name" value="FAD/NAD-linked reductases, dimerisation (C-terminal) domain"/>
    <property type="match status" value="1"/>
</dbReference>
<dbReference type="Proteomes" id="UP000594454">
    <property type="component" value="Chromosome 4"/>
</dbReference>
<evidence type="ECO:0000256" key="1">
    <source>
        <dbReference type="ARBA" id="ARBA00001974"/>
    </source>
</evidence>
<dbReference type="InterPro" id="IPR050446">
    <property type="entry name" value="FAD-oxidoreductase/Apoptosis"/>
</dbReference>
<evidence type="ECO:0000256" key="6">
    <source>
        <dbReference type="ARBA" id="ARBA00022827"/>
    </source>
</evidence>
<dbReference type="PANTHER" id="PTHR43557:SF2">
    <property type="entry name" value="RIESKE DOMAIN-CONTAINING PROTEIN-RELATED"/>
    <property type="match status" value="1"/>
</dbReference>
<dbReference type="Gene3D" id="3.50.50.60">
    <property type="entry name" value="FAD/NAD(P)-binding domain"/>
    <property type="match status" value="2"/>
</dbReference>
<sequence length="544" mass="59955">MSVGSYSSKDDSDTDYVEAVVCKEFEIQNNEMKQLELADAGKILLVKQHDKLSAIGYKCAHYGAPLNTGTLGDNRIRCPWHGACFNASTGDVEDFPGLDSLPCYNVSVKDGEVLVRAKRRDLETNKRIKDMVKRDPDNETTFVIIGGGPSGGVCIETLRQEDFTGRIVLICKESNPPYDRIKLTKAMDLEIEKLQFRTPQFYEEYGIETMLGVAATKVDASEKTVMCSNGYSIKFDKLYVASGATPFRPKIPGVDLKNVFTLRDHADGTKILEVIGDESQVVCLGLSFISLESAAYLVKKVKKVTVVGRDNVPLLASFGPQIGQRVLELFKENGVEMVMNSGIKNIIGTDGVVKSVELADGTQIPCDALILGTGATFNTTFLKDSGVKLNDNGSVDVDMHLRTNIPCIYAGGDLANAPVFSLSNVRTTIGHYQLAQYHGRIAAKNMADKMQELKAVPFFWTVLFGKSIRYSGHGRPNEIHIEGDLKELKFVAFYYDQDGNVIAMASCQRDPVVAQFAELQSQGRRLHRKDIEASPFGWAEQLKV</sequence>
<feature type="domain" description="Rieske" evidence="10">
    <location>
        <begin position="19"/>
        <end position="115"/>
    </location>
</feature>
<dbReference type="Gene3D" id="3.30.390.30">
    <property type="match status" value="1"/>
</dbReference>
<dbReference type="PROSITE" id="PS51296">
    <property type="entry name" value="RIESKE"/>
    <property type="match status" value="1"/>
</dbReference>
<organism evidence="11 12">
    <name type="scientific">Hermetia illucens</name>
    <name type="common">Black soldier fly</name>
    <dbReference type="NCBI Taxonomy" id="343691"/>
    <lineage>
        <taxon>Eukaryota</taxon>
        <taxon>Metazoa</taxon>
        <taxon>Ecdysozoa</taxon>
        <taxon>Arthropoda</taxon>
        <taxon>Hexapoda</taxon>
        <taxon>Insecta</taxon>
        <taxon>Pterygota</taxon>
        <taxon>Neoptera</taxon>
        <taxon>Endopterygota</taxon>
        <taxon>Diptera</taxon>
        <taxon>Brachycera</taxon>
        <taxon>Stratiomyomorpha</taxon>
        <taxon>Stratiomyidae</taxon>
        <taxon>Hermetiinae</taxon>
        <taxon>Hermetia</taxon>
    </lineage>
</organism>
<dbReference type="InterPro" id="IPR036922">
    <property type="entry name" value="Rieske_2Fe-2S_sf"/>
</dbReference>
<reference evidence="11 12" key="1">
    <citation type="submission" date="2020-11" db="EMBL/GenBank/DDBJ databases">
        <authorList>
            <person name="Wallbank WR R."/>
            <person name="Pardo Diaz C."/>
            <person name="Kozak K."/>
            <person name="Martin S."/>
            <person name="Jiggins C."/>
            <person name="Moest M."/>
            <person name="Warren A I."/>
            <person name="Generalovic N T."/>
            <person name="Byers J.R.P. K."/>
            <person name="Montejo-Kovacevich G."/>
            <person name="Yen C E."/>
        </authorList>
    </citation>
    <scope>NUCLEOTIDE SEQUENCE [LARGE SCALE GENOMIC DNA]</scope>
</reference>
<proteinExistence type="inferred from homology"/>
<evidence type="ECO:0000256" key="5">
    <source>
        <dbReference type="ARBA" id="ARBA00022723"/>
    </source>
</evidence>
<evidence type="ECO:0000259" key="10">
    <source>
        <dbReference type="PROSITE" id="PS51296"/>
    </source>
</evidence>
<keyword evidence="9" id="KW-0411">Iron-sulfur</keyword>
<comment type="similarity">
    <text evidence="2">Belongs to the FAD-dependent oxidoreductase family.</text>
</comment>
<dbReference type="PANTHER" id="PTHR43557">
    <property type="entry name" value="APOPTOSIS-INDUCING FACTOR 1"/>
    <property type="match status" value="1"/>
</dbReference>
<dbReference type="GO" id="GO:0016651">
    <property type="term" value="F:oxidoreductase activity, acting on NAD(P)H"/>
    <property type="evidence" value="ECO:0007669"/>
    <property type="project" value="TreeGrafter"/>
</dbReference>
<keyword evidence="3" id="KW-0285">Flavoprotein</keyword>
<evidence type="ECO:0000256" key="7">
    <source>
        <dbReference type="ARBA" id="ARBA00023002"/>
    </source>
</evidence>
<dbReference type="FunFam" id="2.102.10.10:FF:000003">
    <property type="entry name" value="apoptosis-inducing factor 3 isoform X2"/>
    <property type="match status" value="1"/>
</dbReference>
<dbReference type="InterPro" id="IPR036188">
    <property type="entry name" value="FAD/NAD-bd_sf"/>
</dbReference>
<protein>
    <recommendedName>
        <fullName evidence="10">Rieske domain-containing protein</fullName>
    </recommendedName>
</protein>
<dbReference type="CDD" id="cd03478">
    <property type="entry name" value="Rieske_AIFL_N"/>
    <property type="match status" value="1"/>
</dbReference>
<dbReference type="PRINTS" id="PR00469">
    <property type="entry name" value="PNDRDTASEII"/>
</dbReference>
<dbReference type="PRINTS" id="PR00368">
    <property type="entry name" value="FADPNR"/>
</dbReference>
<dbReference type="SUPFAM" id="SSF50022">
    <property type="entry name" value="ISP domain"/>
    <property type="match status" value="1"/>
</dbReference>
<dbReference type="SUPFAM" id="SSF51905">
    <property type="entry name" value="FAD/NAD(P)-binding domain"/>
    <property type="match status" value="1"/>
</dbReference>
<accession>A0A7R8YVA9</accession>
<comment type="cofactor">
    <cofactor evidence="1">
        <name>FAD</name>
        <dbReference type="ChEBI" id="CHEBI:57692"/>
    </cofactor>
</comment>
<keyword evidence="4" id="KW-0001">2Fe-2S</keyword>
<evidence type="ECO:0000256" key="9">
    <source>
        <dbReference type="ARBA" id="ARBA00023014"/>
    </source>
</evidence>
<evidence type="ECO:0000256" key="8">
    <source>
        <dbReference type="ARBA" id="ARBA00023004"/>
    </source>
</evidence>
<dbReference type="OrthoDB" id="432169at2759"/>
<name>A0A7R8YVA9_HERIL</name>
<dbReference type="Pfam" id="PF07992">
    <property type="entry name" value="Pyr_redox_2"/>
    <property type="match status" value="1"/>
</dbReference>
<dbReference type="GO" id="GO:0046872">
    <property type="term" value="F:metal ion binding"/>
    <property type="evidence" value="ECO:0007669"/>
    <property type="project" value="UniProtKB-KW"/>
</dbReference>
<dbReference type="AlphaFoldDB" id="A0A7R8YVA9"/>
<evidence type="ECO:0000256" key="4">
    <source>
        <dbReference type="ARBA" id="ARBA00022714"/>
    </source>
</evidence>
<dbReference type="EMBL" id="LR899012">
    <property type="protein sequence ID" value="CAD7086657.1"/>
    <property type="molecule type" value="Genomic_DNA"/>
</dbReference>
<evidence type="ECO:0000256" key="3">
    <source>
        <dbReference type="ARBA" id="ARBA00022630"/>
    </source>
</evidence>
<keyword evidence="5" id="KW-0479">Metal-binding</keyword>
<evidence type="ECO:0000256" key="2">
    <source>
        <dbReference type="ARBA" id="ARBA00006442"/>
    </source>
</evidence>
<keyword evidence="8" id="KW-0408">Iron</keyword>
<dbReference type="GO" id="GO:0051537">
    <property type="term" value="F:2 iron, 2 sulfur cluster binding"/>
    <property type="evidence" value="ECO:0007669"/>
    <property type="project" value="UniProtKB-KW"/>
</dbReference>
<keyword evidence="12" id="KW-1185">Reference proteome</keyword>
<gene>
    <name evidence="11" type="ORF">HERILL_LOCUS9413</name>
</gene>
<keyword evidence="7" id="KW-0560">Oxidoreductase</keyword>
<dbReference type="Pfam" id="PF00355">
    <property type="entry name" value="Rieske"/>
    <property type="match status" value="1"/>
</dbReference>
<dbReference type="InterPro" id="IPR016156">
    <property type="entry name" value="FAD/NAD-linked_Rdtase_dimer_sf"/>
</dbReference>